<name>A0A5E4F4G7_PRUDU</name>
<dbReference type="PANTHER" id="PTHR31373:SF17">
    <property type="entry name" value="OS06G0652100 PROTEIN"/>
    <property type="match status" value="1"/>
</dbReference>
<dbReference type="PIRSF" id="PIRSF015417">
    <property type="entry name" value="T31B5_30_vWA"/>
    <property type="match status" value="1"/>
</dbReference>
<sequence>MREPIFTANLSSSCCCSFTFAHPIIRIPNASTRNPNTPKQPLPRSLFPPSHGIRHPLQAWSCNPLTTLKLICNFLDNDGEKGDDEAFYSAAFWLHHNHPKTLSCNLLPIAGAWGHIIHVLETLSRVLLQGNAQLQVDQYSMTWTRKDANQEFQSKQFQIQLTQNERRRTTCPLPPPSPRQTRQIKVEKVKEKASALLKRRKTTAMANKAADRYHSDPDYRFLHDRVSDLMAECLKHDIQQFNQHQQQRREQEQDQKKKKMKKLEFNITDAADCFRFVPAPMDQLLYETVARNVFSPGELESEFSNPMSLRRRLRKEILVPWRQALAPADEEGANKWGYYQRLVYDGEPDVSDVLSASAARKYMVALKKAIAAAESKYESVSENMINAGAVLPHCIVRYAVDKSGGFERAAELQWKRMLEDVYKKQGRLNNCLAVCDVAASESVALGMFVSQLSQGLWEGKVVSHTQNPQLHLVRGEDLKSKFSFMHSLEERQDWEVDLGKVYDLILEVAVNENVKAEQMVRKVFVFTCFKHFSAGCWKPRGGDYEEIQRKFEEKGYAVPHLVIWNLLSVRYAPLRTGEPGVTLLGGFSDAMLKSFLENDGELSPEQVMELAISPQSYQTLAVFD</sequence>
<evidence type="ECO:0000259" key="2">
    <source>
        <dbReference type="Pfam" id="PF11443"/>
    </source>
</evidence>
<protein>
    <submittedName>
        <fullName evidence="4">PREDICTED: LOW QUALITY PROTEIN</fullName>
    </submittedName>
</protein>
<dbReference type="InterPro" id="IPR011205">
    <property type="entry name" value="UCP015417_vWA"/>
</dbReference>
<evidence type="ECO:0000256" key="1">
    <source>
        <dbReference type="SAM" id="MobiDB-lite"/>
    </source>
</evidence>
<dbReference type="InterPro" id="IPR056690">
    <property type="entry name" value="DUF7788"/>
</dbReference>
<dbReference type="Proteomes" id="UP000327085">
    <property type="component" value="Chromosome 4"/>
</dbReference>
<dbReference type="EMBL" id="CABIKO010000063">
    <property type="protein sequence ID" value="VVA22716.1"/>
    <property type="molecule type" value="Genomic_DNA"/>
</dbReference>
<feature type="domain" description="DUF2828" evidence="2">
    <location>
        <begin position="58"/>
        <end position="427"/>
    </location>
</feature>
<evidence type="ECO:0000313" key="5">
    <source>
        <dbReference type="Proteomes" id="UP000327085"/>
    </source>
</evidence>
<dbReference type="OMA" id="RLNNCLA"/>
<dbReference type="Pfam" id="PF11443">
    <property type="entry name" value="DUF2828"/>
    <property type="match status" value="1"/>
</dbReference>
<evidence type="ECO:0000259" key="3">
    <source>
        <dbReference type="Pfam" id="PF25043"/>
    </source>
</evidence>
<dbReference type="Pfam" id="PF25043">
    <property type="entry name" value="DUF7788"/>
    <property type="match status" value="1"/>
</dbReference>
<dbReference type="InParanoid" id="A0A5E4F4G7"/>
<evidence type="ECO:0000313" key="4">
    <source>
        <dbReference type="EMBL" id="VVA22716.1"/>
    </source>
</evidence>
<organism evidence="4 5">
    <name type="scientific">Prunus dulcis</name>
    <name type="common">Almond</name>
    <name type="synonym">Amygdalus dulcis</name>
    <dbReference type="NCBI Taxonomy" id="3755"/>
    <lineage>
        <taxon>Eukaryota</taxon>
        <taxon>Viridiplantae</taxon>
        <taxon>Streptophyta</taxon>
        <taxon>Embryophyta</taxon>
        <taxon>Tracheophyta</taxon>
        <taxon>Spermatophyta</taxon>
        <taxon>Magnoliopsida</taxon>
        <taxon>eudicotyledons</taxon>
        <taxon>Gunneridae</taxon>
        <taxon>Pentapetalae</taxon>
        <taxon>rosids</taxon>
        <taxon>fabids</taxon>
        <taxon>Rosales</taxon>
        <taxon>Rosaceae</taxon>
        <taxon>Amygdaloideae</taxon>
        <taxon>Amygdaleae</taxon>
        <taxon>Prunus</taxon>
    </lineage>
</organism>
<accession>A0A5E4F4G7</accession>
<feature type="region of interest" description="Disordered" evidence="1">
    <location>
        <begin position="165"/>
        <end position="184"/>
    </location>
</feature>
<dbReference type="InterPro" id="IPR058580">
    <property type="entry name" value="DUF2828"/>
</dbReference>
<feature type="domain" description="DUF7788" evidence="3">
    <location>
        <begin position="430"/>
        <end position="605"/>
    </location>
</feature>
<gene>
    <name evidence="4" type="ORF">ALMOND_2B010581</name>
</gene>
<dbReference type="PANTHER" id="PTHR31373">
    <property type="entry name" value="OS06G0652100 PROTEIN"/>
    <property type="match status" value="1"/>
</dbReference>
<dbReference type="AlphaFoldDB" id="A0A5E4F4G7"/>
<dbReference type="Gramene" id="VVA22716">
    <property type="protein sequence ID" value="VVA22716"/>
    <property type="gene ID" value="Prudul26B010581"/>
</dbReference>
<proteinExistence type="predicted"/>
<reference evidence="5" key="1">
    <citation type="journal article" date="2020" name="Plant J.">
        <title>Transposons played a major role in the diversification between the closely related almond and peach genomes: results from the almond genome sequence.</title>
        <authorList>
            <person name="Alioto T."/>
            <person name="Alexiou K.G."/>
            <person name="Bardil A."/>
            <person name="Barteri F."/>
            <person name="Castanera R."/>
            <person name="Cruz F."/>
            <person name="Dhingra A."/>
            <person name="Duval H."/>
            <person name="Fernandez I Marti A."/>
            <person name="Frias L."/>
            <person name="Galan B."/>
            <person name="Garcia J.L."/>
            <person name="Howad W."/>
            <person name="Gomez-Garrido J."/>
            <person name="Gut M."/>
            <person name="Julca I."/>
            <person name="Morata J."/>
            <person name="Puigdomenech P."/>
            <person name="Ribeca P."/>
            <person name="Rubio Cabetas M.J."/>
            <person name="Vlasova A."/>
            <person name="Wirthensohn M."/>
            <person name="Garcia-Mas J."/>
            <person name="Gabaldon T."/>
            <person name="Casacuberta J.M."/>
            <person name="Arus P."/>
        </authorList>
    </citation>
    <scope>NUCLEOTIDE SEQUENCE [LARGE SCALE GENOMIC DNA]</scope>
    <source>
        <strain evidence="5">cv. Texas</strain>
    </source>
</reference>